<dbReference type="InterPro" id="IPR036318">
    <property type="entry name" value="FAD-bd_PCMH-like_sf"/>
</dbReference>
<keyword evidence="3" id="KW-0274">FAD</keyword>
<sequence length="455" mass="49072">MDWRLRETVQRAVGRDCFFDGEAECLLYSYDSTARKAMPDAVVRAKDADQIASLLRLATRHGIPVTPRGGGSGATGGSVPVDGGIVLVMSDMNRIVSLDMDNLIACAEPGVITGDFHKEVESRGLFYPPDPASSAFCTLGGNLAECAGGPRAVKYGVTRDYVLGLEAVLPTGEKIRTGVETAKGVVGYDLTRLIVGSEGTLAVITSMTLRLLPLPESVRTLTVVFDRMDQAAKTVSEIIRKGLIPRTIEYMDQAAIVCAATRLEGLPVDAGAMLIIEVDGRETETLAMAEDVAGLCRSMGARQVRVALSAEEAAGIWAARKAISPALFRYGPDKINEDIVVPRSKIPEVVQKIQELKEKTRLTMVSFGHAGDGNIHFNIMLDKKDAKALKRANWAVEELFRYTLSIGGTLSGEHGVGLSKQAYFNMEIGPAEKALMLRLKHAFDPAGILNPHKIF</sequence>
<proteinExistence type="predicted"/>
<dbReference type="PANTHER" id="PTHR42934:SF3">
    <property type="entry name" value="D-LACTATE DEHYDROGENASE"/>
    <property type="match status" value="1"/>
</dbReference>
<dbReference type="InterPro" id="IPR051914">
    <property type="entry name" value="FAD-linked_OxidoTrans_Type4"/>
</dbReference>
<comment type="caution">
    <text evidence="6">The sequence shown here is derived from an EMBL/GenBank/DDBJ whole genome shotgun (WGS) entry which is preliminary data.</text>
</comment>
<dbReference type="Gene3D" id="3.30.465.10">
    <property type="match status" value="1"/>
</dbReference>
<dbReference type="InterPro" id="IPR016166">
    <property type="entry name" value="FAD-bd_PCMH"/>
</dbReference>
<dbReference type="SUPFAM" id="SSF55103">
    <property type="entry name" value="FAD-linked oxidases, C-terminal domain"/>
    <property type="match status" value="1"/>
</dbReference>
<protein>
    <submittedName>
        <fullName evidence="6">FAD-binding protein</fullName>
    </submittedName>
</protein>
<dbReference type="InterPro" id="IPR016171">
    <property type="entry name" value="Vanillyl_alc_oxidase_C-sub2"/>
</dbReference>
<dbReference type="Gene3D" id="3.30.70.2740">
    <property type="match status" value="1"/>
</dbReference>
<evidence type="ECO:0000256" key="1">
    <source>
        <dbReference type="ARBA" id="ARBA00001974"/>
    </source>
</evidence>
<evidence type="ECO:0000256" key="3">
    <source>
        <dbReference type="ARBA" id="ARBA00022827"/>
    </source>
</evidence>
<reference evidence="6 7" key="1">
    <citation type="submission" date="2022-11" db="EMBL/GenBank/DDBJ databases">
        <title>Desulfobotulus tamanensis H1 sp. nov. - anaerobic, alkaliphilic, sulphate reducing bacterium isolated from terrestrial mud volcano.</title>
        <authorList>
            <person name="Frolova A."/>
            <person name="Merkel A.Y."/>
            <person name="Slobodkin A.I."/>
        </authorList>
    </citation>
    <scope>NUCLEOTIDE SEQUENCE [LARGE SCALE GENOMIC DNA]</scope>
    <source>
        <strain evidence="6 7">H1</strain>
    </source>
</reference>
<dbReference type="Pfam" id="PF01565">
    <property type="entry name" value="FAD_binding_4"/>
    <property type="match status" value="1"/>
</dbReference>
<dbReference type="SUPFAM" id="SSF56176">
    <property type="entry name" value="FAD-binding/transporter-associated domain-like"/>
    <property type="match status" value="1"/>
</dbReference>
<dbReference type="Proteomes" id="UP001209681">
    <property type="component" value="Unassembled WGS sequence"/>
</dbReference>
<dbReference type="InterPro" id="IPR016169">
    <property type="entry name" value="FAD-bd_PCMH_sub2"/>
</dbReference>
<keyword evidence="2" id="KW-0285">Flavoprotein</keyword>
<evidence type="ECO:0000259" key="5">
    <source>
        <dbReference type="PROSITE" id="PS51387"/>
    </source>
</evidence>
<dbReference type="InterPro" id="IPR016164">
    <property type="entry name" value="FAD-linked_Oxase-like_C"/>
</dbReference>
<dbReference type="Gene3D" id="1.10.45.10">
    <property type="entry name" value="Vanillyl-alcohol Oxidase, Chain A, domain 4"/>
    <property type="match status" value="1"/>
</dbReference>
<keyword evidence="4" id="KW-0560">Oxidoreductase</keyword>
<evidence type="ECO:0000313" key="6">
    <source>
        <dbReference type="EMBL" id="MCW7752931.1"/>
    </source>
</evidence>
<evidence type="ECO:0000313" key="7">
    <source>
        <dbReference type="Proteomes" id="UP001209681"/>
    </source>
</evidence>
<dbReference type="InterPro" id="IPR006094">
    <property type="entry name" value="Oxid_FAD_bind_N"/>
</dbReference>
<keyword evidence="7" id="KW-1185">Reference proteome</keyword>
<evidence type="ECO:0000256" key="2">
    <source>
        <dbReference type="ARBA" id="ARBA00022630"/>
    </source>
</evidence>
<name>A0ABT3N646_9BACT</name>
<accession>A0ABT3N646</accession>
<dbReference type="PANTHER" id="PTHR42934">
    <property type="entry name" value="GLYCOLATE OXIDASE SUBUNIT GLCD"/>
    <property type="match status" value="1"/>
</dbReference>
<comment type="cofactor">
    <cofactor evidence="1">
        <name>FAD</name>
        <dbReference type="ChEBI" id="CHEBI:57692"/>
    </cofactor>
</comment>
<dbReference type="InterPro" id="IPR004113">
    <property type="entry name" value="FAD-bd_oxidored_4_C"/>
</dbReference>
<dbReference type="Pfam" id="PF02913">
    <property type="entry name" value="FAD-oxidase_C"/>
    <property type="match status" value="1"/>
</dbReference>
<organism evidence="6 7">
    <name type="scientific">Desulfobotulus pelophilus</name>
    <dbReference type="NCBI Taxonomy" id="2823377"/>
    <lineage>
        <taxon>Bacteria</taxon>
        <taxon>Pseudomonadati</taxon>
        <taxon>Thermodesulfobacteriota</taxon>
        <taxon>Desulfobacteria</taxon>
        <taxon>Desulfobacterales</taxon>
        <taxon>Desulfobacteraceae</taxon>
        <taxon>Desulfobotulus</taxon>
    </lineage>
</organism>
<dbReference type="RefSeq" id="WP_265423790.1">
    <property type="nucleotide sequence ID" value="NZ_JAPFPW010000002.1"/>
</dbReference>
<evidence type="ECO:0000256" key="4">
    <source>
        <dbReference type="ARBA" id="ARBA00023002"/>
    </source>
</evidence>
<gene>
    <name evidence="6" type="ORF">OOT00_02915</name>
</gene>
<dbReference type="PROSITE" id="PS51387">
    <property type="entry name" value="FAD_PCMH"/>
    <property type="match status" value="1"/>
</dbReference>
<feature type="domain" description="FAD-binding PCMH-type" evidence="5">
    <location>
        <begin position="35"/>
        <end position="214"/>
    </location>
</feature>
<dbReference type="EMBL" id="JAPFPW010000002">
    <property type="protein sequence ID" value="MCW7752931.1"/>
    <property type="molecule type" value="Genomic_DNA"/>
</dbReference>